<keyword evidence="1" id="KW-0677">Repeat</keyword>
<proteinExistence type="predicted"/>
<dbReference type="Pfam" id="PF00023">
    <property type="entry name" value="Ank"/>
    <property type="match status" value="2"/>
</dbReference>
<reference evidence="4 5" key="1">
    <citation type="journal article" date="2010" name="Nature">
        <title>The Ectocarpus genome and the independent evolution of multicellularity in brown algae.</title>
        <authorList>
            <person name="Cock J.M."/>
            <person name="Sterck L."/>
            <person name="Rouze P."/>
            <person name="Scornet D."/>
            <person name="Allen A.E."/>
            <person name="Amoutzias G."/>
            <person name="Anthouard V."/>
            <person name="Artiguenave F."/>
            <person name="Aury J.M."/>
            <person name="Badger J.H."/>
            <person name="Beszteri B."/>
            <person name="Billiau K."/>
            <person name="Bonnet E."/>
            <person name="Bothwell J.H."/>
            <person name="Bowler C."/>
            <person name="Boyen C."/>
            <person name="Brownlee C."/>
            <person name="Carrano C.J."/>
            <person name="Charrier B."/>
            <person name="Cho G.Y."/>
            <person name="Coelho S.M."/>
            <person name="Collen J."/>
            <person name="Corre E."/>
            <person name="Da Silva C."/>
            <person name="Delage L."/>
            <person name="Delaroque N."/>
            <person name="Dittami S.M."/>
            <person name="Doulbeau S."/>
            <person name="Elias M."/>
            <person name="Farnham G."/>
            <person name="Gachon C.M."/>
            <person name="Gschloessl B."/>
            <person name="Heesch S."/>
            <person name="Jabbari K."/>
            <person name="Jubin C."/>
            <person name="Kawai H."/>
            <person name="Kimura K."/>
            <person name="Kloareg B."/>
            <person name="Kupper F.C."/>
            <person name="Lang D."/>
            <person name="Le Bail A."/>
            <person name="Leblanc C."/>
            <person name="Lerouge P."/>
            <person name="Lohr M."/>
            <person name="Lopez P.J."/>
            <person name="Martens C."/>
            <person name="Maumus F."/>
            <person name="Michel G."/>
            <person name="Miranda-Saavedra D."/>
            <person name="Morales J."/>
            <person name="Moreau H."/>
            <person name="Motomura T."/>
            <person name="Nagasato C."/>
            <person name="Napoli C.A."/>
            <person name="Nelson D.R."/>
            <person name="Nyvall-Collen P."/>
            <person name="Peters A.F."/>
            <person name="Pommier C."/>
            <person name="Potin P."/>
            <person name="Poulain J."/>
            <person name="Quesneville H."/>
            <person name="Read B."/>
            <person name="Rensing S.A."/>
            <person name="Ritter A."/>
            <person name="Rousvoal S."/>
            <person name="Samanta M."/>
            <person name="Samson G."/>
            <person name="Schroeder D.C."/>
            <person name="Segurens B."/>
            <person name="Strittmatter M."/>
            <person name="Tonon T."/>
            <person name="Tregear J.W."/>
            <person name="Valentin K."/>
            <person name="von Dassow P."/>
            <person name="Yamagishi T."/>
            <person name="Van de Peer Y."/>
            <person name="Wincker P."/>
        </authorList>
    </citation>
    <scope>NUCLEOTIDE SEQUENCE [LARGE SCALE GENOMIC DNA]</scope>
    <source>
        <strain evidence="5">Ec32 / CCAP1310/4</strain>
    </source>
</reference>
<dbReference type="STRING" id="2880.D8LP48"/>
<feature type="repeat" description="ANK" evidence="3">
    <location>
        <begin position="40"/>
        <end position="72"/>
    </location>
</feature>
<dbReference type="AlphaFoldDB" id="D8LP48"/>
<dbReference type="SMART" id="SM00248">
    <property type="entry name" value="ANK"/>
    <property type="match status" value="7"/>
</dbReference>
<dbReference type="Proteomes" id="UP000002630">
    <property type="component" value="Linkage Group LG16"/>
</dbReference>
<evidence type="ECO:0000256" key="2">
    <source>
        <dbReference type="ARBA" id="ARBA00023043"/>
    </source>
</evidence>
<dbReference type="InterPro" id="IPR036770">
    <property type="entry name" value="Ankyrin_rpt-contain_sf"/>
</dbReference>
<accession>D8LP48</accession>
<dbReference type="EMBL" id="FN649741">
    <property type="protein sequence ID" value="CBN80319.1"/>
    <property type="molecule type" value="Genomic_DNA"/>
</dbReference>
<evidence type="ECO:0000313" key="4">
    <source>
        <dbReference type="EMBL" id="CBN80319.1"/>
    </source>
</evidence>
<name>D8LP48_ECTSI</name>
<feature type="repeat" description="ANK" evidence="3">
    <location>
        <begin position="74"/>
        <end position="106"/>
    </location>
</feature>
<feature type="repeat" description="ANK" evidence="3">
    <location>
        <begin position="252"/>
        <end position="284"/>
    </location>
</feature>
<dbReference type="Gene3D" id="1.25.40.20">
    <property type="entry name" value="Ankyrin repeat-containing domain"/>
    <property type="match status" value="3"/>
</dbReference>
<feature type="repeat" description="ANK" evidence="3">
    <location>
        <begin position="116"/>
        <end position="142"/>
    </location>
</feature>
<dbReference type="PANTHER" id="PTHR24126:SF14">
    <property type="entry name" value="ANK_REP_REGION DOMAIN-CONTAINING PROTEIN"/>
    <property type="match status" value="1"/>
</dbReference>
<keyword evidence="2 3" id="KW-0040">ANK repeat</keyword>
<dbReference type="PANTHER" id="PTHR24126">
    <property type="entry name" value="ANKYRIN REPEAT, PH AND SEC7 DOMAIN CONTAINING PROTEIN SECG-RELATED"/>
    <property type="match status" value="1"/>
</dbReference>
<dbReference type="PROSITE" id="PS50297">
    <property type="entry name" value="ANK_REP_REGION"/>
    <property type="match status" value="5"/>
</dbReference>
<dbReference type="OMA" id="ETMKDER"/>
<evidence type="ECO:0000256" key="1">
    <source>
        <dbReference type="ARBA" id="ARBA00022737"/>
    </source>
</evidence>
<dbReference type="EMBL" id="FN648730">
    <property type="protein sequence ID" value="CBN80319.1"/>
    <property type="molecule type" value="Genomic_DNA"/>
</dbReference>
<feature type="repeat" description="ANK" evidence="3">
    <location>
        <begin position="344"/>
        <end position="378"/>
    </location>
</feature>
<sequence>MSDLSGCNLHSASEYGDVWKVRTLVKSADGRLALNSVQDAGRTPLQLASREGHVLVVEELVAAGADVNFRSPNDGRHAIHLAAGKGHNTVVNILLEAGAEEDAGRGLSSTWTVGANLKTPLVEAIENGHFPVVQTLLSKGADATLDVGCSMRDLGDMSLRPIDFAALRGDNDIMTALLSDIDGDCFLEFTIILACRRGHFAVVKTLLDNGCDVKTSQFDFDQPLICAAGGGHDAIVTLLLENEADPNEVRMDGETPLSSAMRFGHVRIIKALLNAGAEREYDYSATKTKAVMEAILDSGAEPDEEELGYLLSVGVCKTSTLENMYDARLMLLQRGAPVNFCSYGGQTPLHHIMNRGSCVPSVVDLLLRWGADETMKDERGKTPADYLGRIRNLDPAVAERVRHLLVNAPKDRAWRRRGWLVMLRAHTLAAGEPVDIPEPKKRGGGGGVCPLKFVLSLNEDAVFREVVAFL</sequence>
<protein>
    <submittedName>
        <fullName evidence="4">EsV-1-8</fullName>
    </submittedName>
</protein>
<dbReference type="PRINTS" id="PR01415">
    <property type="entry name" value="ANKYRIN"/>
</dbReference>
<evidence type="ECO:0000313" key="5">
    <source>
        <dbReference type="Proteomes" id="UP000002630"/>
    </source>
</evidence>
<dbReference type="OrthoDB" id="188462at2759"/>
<keyword evidence="5" id="KW-1185">Reference proteome</keyword>
<dbReference type="SUPFAM" id="SSF48403">
    <property type="entry name" value="Ankyrin repeat"/>
    <property type="match status" value="1"/>
</dbReference>
<dbReference type="PROSITE" id="PS50088">
    <property type="entry name" value="ANK_REPEAT"/>
    <property type="match status" value="5"/>
</dbReference>
<organism evidence="4 5">
    <name type="scientific">Ectocarpus siliculosus</name>
    <name type="common">Brown alga</name>
    <name type="synonym">Conferva siliculosa</name>
    <dbReference type="NCBI Taxonomy" id="2880"/>
    <lineage>
        <taxon>Eukaryota</taxon>
        <taxon>Sar</taxon>
        <taxon>Stramenopiles</taxon>
        <taxon>Ochrophyta</taxon>
        <taxon>PX clade</taxon>
        <taxon>Phaeophyceae</taxon>
        <taxon>Ectocarpales</taxon>
        <taxon>Ectocarpaceae</taxon>
        <taxon>Ectocarpus</taxon>
    </lineage>
</organism>
<dbReference type="InParanoid" id="D8LP48"/>
<dbReference type="InterPro" id="IPR002110">
    <property type="entry name" value="Ankyrin_rpt"/>
</dbReference>
<dbReference type="Pfam" id="PF12796">
    <property type="entry name" value="Ank_2"/>
    <property type="match status" value="2"/>
</dbReference>
<dbReference type="eggNOG" id="KOG4177">
    <property type="taxonomic scope" value="Eukaryota"/>
</dbReference>
<gene>
    <name evidence="4" type="ORF">Esi_0052_0072</name>
</gene>
<evidence type="ECO:0000256" key="3">
    <source>
        <dbReference type="PROSITE-ProRule" id="PRU00023"/>
    </source>
</evidence>